<dbReference type="HAMAP" id="MF_00235">
    <property type="entry name" value="Adenylate_kinase_Adk"/>
    <property type="match status" value="1"/>
</dbReference>
<comment type="subunit">
    <text evidence="6">Monomer.</text>
</comment>
<feature type="binding site" evidence="6">
    <location>
        <position position="53"/>
    </location>
    <ligand>
        <name>AMP</name>
        <dbReference type="ChEBI" id="CHEBI:456215"/>
    </ligand>
</feature>
<dbReference type="GO" id="GO:0006172">
    <property type="term" value="P:ADP biosynthetic process"/>
    <property type="evidence" value="ECO:0007669"/>
    <property type="project" value="UniProtKB-UniRule"/>
</dbReference>
<dbReference type="NCBIfam" id="NF001381">
    <property type="entry name" value="PRK00279.1-3"/>
    <property type="match status" value="1"/>
</dbReference>
<dbReference type="InterPro" id="IPR028587">
    <property type="entry name" value="AK2"/>
</dbReference>
<gene>
    <name evidence="8" type="ORF">V1264_009586</name>
</gene>
<keyword evidence="3 6" id="KW-0418">Kinase</keyword>
<evidence type="ECO:0000256" key="6">
    <source>
        <dbReference type="HAMAP-Rule" id="MF_03168"/>
    </source>
</evidence>
<dbReference type="Proteomes" id="UP001374579">
    <property type="component" value="Unassembled WGS sequence"/>
</dbReference>
<dbReference type="Gene3D" id="3.40.50.300">
    <property type="entry name" value="P-loop containing nucleotide triphosphate hydrolases"/>
    <property type="match status" value="1"/>
</dbReference>
<evidence type="ECO:0000313" key="8">
    <source>
        <dbReference type="EMBL" id="KAK7091972.1"/>
    </source>
</evidence>
<reference evidence="8 9" key="1">
    <citation type="submission" date="2024-02" db="EMBL/GenBank/DDBJ databases">
        <title>Chromosome-scale genome assembly of the rough periwinkle Littorina saxatilis.</title>
        <authorList>
            <person name="De Jode A."/>
            <person name="Faria R."/>
            <person name="Formenti G."/>
            <person name="Sims Y."/>
            <person name="Smith T.P."/>
            <person name="Tracey A."/>
            <person name="Wood J.M.D."/>
            <person name="Zagrodzka Z.B."/>
            <person name="Johannesson K."/>
            <person name="Butlin R.K."/>
            <person name="Leder E.H."/>
        </authorList>
    </citation>
    <scope>NUCLEOTIDE SEQUENCE [LARGE SCALE GENOMIC DNA]</scope>
    <source>
        <strain evidence="8">Snail1</strain>
        <tissue evidence="8">Muscle</tissue>
    </source>
</reference>
<feature type="binding site" evidence="6">
    <location>
        <position position="188"/>
    </location>
    <ligand>
        <name>AMP</name>
        <dbReference type="ChEBI" id="CHEBI:456215"/>
    </ligand>
</feature>
<dbReference type="EMBL" id="JBAMIC010000022">
    <property type="protein sequence ID" value="KAK7091972.1"/>
    <property type="molecule type" value="Genomic_DNA"/>
</dbReference>
<keyword evidence="1 6" id="KW-0808">Transferase</keyword>
<dbReference type="InterPro" id="IPR027417">
    <property type="entry name" value="P-loop_NTPase"/>
</dbReference>
<feature type="binding site" evidence="6">
    <location>
        <begin position="102"/>
        <end position="105"/>
    </location>
    <ligand>
        <name>AMP</name>
        <dbReference type="ChEBI" id="CHEBI:456215"/>
    </ligand>
</feature>
<evidence type="ECO:0000256" key="4">
    <source>
        <dbReference type="ARBA" id="ARBA00022840"/>
    </source>
</evidence>
<dbReference type="GO" id="GO:0004017">
    <property type="term" value="F:AMP kinase activity"/>
    <property type="evidence" value="ECO:0007669"/>
    <property type="project" value="UniProtKB-UniRule"/>
</dbReference>
<keyword evidence="9" id="KW-1185">Reference proteome</keyword>
<dbReference type="PROSITE" id="PS00113">
    <property type="entry name" value="ADENYLATE_KINASE"/>
    <property type="match status" value="1"/>
</dbReference>
<dbReference type="GO" id="GO:0046034">
    <property type="term" value="P:ATP metabolic process"/>
    <property type="evidence" value="ECO:0007669"/>
    <property type="project" value="UniProtKB-UniRule"/>
</dbReference>
<dbReference type="InterPro" id="IPR000850">
    <property type="entry name" value="Adenylat/UMP-CMP_kin"/>
</dbReference>
<evidence type="ECO:0000256" key="3">
    <source>
        <dbReference type="ARBA" id="ARBA00022777"/>
    </source>
</evidence>
<proteinExistence type="inferred from homology"/>
<dbReference type="AlphaFoldDB" id="A0AAN9ARV2"/>
<comment type="function">
    <text evidence="6">Catalyzes the reversible transfer of the terminal phosphate group between ATP and AMP. Plays an important role in cellular energy homeostasis and in adenine nucleotide metabolism. Adenylate kinase activity is critical for regulation of the phosphate utilization and the AMP de novo biosynthesis pathways.</text>
</comment>
<keyword evidence="6" id="KW-0963">Cytoplasm</keyword>
<sequence length="244" mass="26731">MPTAVIPAPAVKIETDGIKAVLLGPPGAGKGTQAPLLAEKYCACHLSTGDMLRAVVASGNELGKKIKGVMDAGQLVGDELVVELINQNLDKPACRRGFLLDGFPRTVRQAEALDSLLDKRRTQLDSVIEFAIDDSLLVKRITGRLIHTKSGRSYHEEFNPPKKHMTDDMTGEPLIRRSDDNAEALKTRLAAYHQQTKPLVDYYSKRGIHTAVDASLPPVMVFASIAAAFSQTRAKEHRVFFMQN</sequence>
<dbReference type="GO" id="GO:0005758">
    <property type="term" value="C:mitochondrial intermembrane space"/>
    <property type="evidence" value="ECO:0007669"/>
    <property type="project" value="UniProtKB-SubCell"/>
</dbReference>
<keyword evidence="2 6" id="KW-0547">Nucleotide-binding</keyword>
<accession>A0AAN9ARV2</accession>
<dbReference type="GO" id="GO:0005524">
    <property type="term" value="F:ATP binding"/>
    <property type="evidence" value="ECO:0007669"/>
    <property type="project" value="UniProtKB-KW"/>
</dbReference>
<dbReference type="NCBIfam" id="TIGR01351">
    <property type="entry name" value="adk"/>
    <property type="match status" value="1"/>
</dbReference>
<evidence type="ECO:0000256" key="5">
    <source>
        <dbReference type="ARBA" id="ARBA00023128"/>
    </source>
</evidence>
<feature type="binding site" evidence="6">
    <location>
        <position position="216"/>
    </location>
    <ligand>
        <name>ATP</name>
        <dbReference type="ChEBI" id="CHEBI:30616"/>
    </ligand>
</feature>
<feature type="domain" description="Adenylate kinase active site lid" evidence="7">
    <location>
        <begin position="144"/>
        <end position="179"/>
    </location>
</feature>
<feature type="region of interest" description="LID" evidence="6">
    <location>
        <begin position="143"/>
        <end position="180"/>
    </location>
</feature>
<comment type="subcellular location">
    <subcellularLocation>
        <location evidence="6">Cytoplasm</location>
        <location evidence="6">Cytosol</location>
    </subcellularLocation>
    <subcellularLocation>
        <location evidence="6">Mitochondrion intermembrane space</location>
    </subcellularLocation>
    <text evidence="6">Predominantly mitochondrial.</text>
</comment>
<feature type="binding site" evidence="6">
    <location>
        <position position="48"/>
    </location>
    <ligand>
        <name>AMP</name>
        <dbReference type="ChEBI" id="CHEBI:456215"/>
    </ligand>
</feature>
<name>A0AAN9ARV2_9CAEN</name>
<dbReference type="FunFam" id="3.40.50.300:FF:000106">
    <property type="entry name" value="Adenylate kinase mitochondrial"/>
    <property type="match status" value="1"/>
</dbReference>
<dbReference type="InterPro" id="IPR006259">
    <property type="entry name" value="Adenyl_kin_sub"/>
</dbReference>
<evidence type="ECO:0000256" key="2">
    <source>
        <dbReference type="ARBA" id="ARBA00022741"/>
    </source>
</evidence>
<protein>
    <recommendedName>
        <fullName evidence="6">Adenylate kinase</fullName>
        <ecNumber evidence="6">2.7.4.3</ecNumber>
    </recommendedName>
    <alternativeName>
        <fullName evidence="6">ATP-AMP transphosphorylase</fullName>
    </alternativeName>
    <alternativeName>
        <fullName evidence="6">ATP:AMP phosphotransferase</fullName>
    </alternativeName>
    <alternativeName>
        <fullName evidence="6">Adenylate kinase cytosolic and mitochondrial</fullName>
    </alternativeName>
    <alternativeName>
        <fullName evidence="6">Adenylate monophosphate kinase</fullName>
    </alternativeName>
</protein>
<feature type="binding site" evidence="6">
    <location>
        <position position="177"/>
    </location>
    <ligand>
        <name>AMP</name>
        <dbReference type="ChEBI" id="CHEBI:456215"/>
    </ligand>
</feature>
<comment type="similarity">
    <text evidence="6">Belongs to the adenylate kinase family. AK2 subfamily.</text>
</comment>
<dbReference type="GO" id="GO:0005829">
    <property type="term" value="C:cytosol"/>
    <property type="evidence" value="ECO:0007669"/>
    <property type="project" value="UniProtKB-SubCell"/>
</dbReference>
<dbReference type="InterPro" id="IPR033690">
    <property type="entry name" value="Adenylat_kinase_CS"/>
</dbReference>
<keyword evidence="5 6" id="KW-0496">Mitochondrion</keyword>
<feature type="binding site" evidence="6">
    <location>
        <begin position="27"/>
        <end position="32"/>
    </location>
    <ligand>
        <name>ATP</name>
        <dbReference type="ChEBI" id="CHEBI:30616"/>
    </ligand>
</feature>
<organism evidence="8 9">
    <name type="scientific">Littorina saxatilis</name>
    <dbReference type="NCBI Taxonomy" id="31220"/>
    <lineage>
        <taxon>Eukaryota</taxon>
        <taxon>Metazoa</taxon>
        <taxon>Spiralia</taxon>
        <taxon>Lophotrochozoa</taxon>
        <taxon>Mollusca</taxon>
        <taxon>Gastropoda</taxon>
        <taxon>Caenogastropoda</taxon>
        <taxon>Littorinimorpha</taxon>
        <taxon>Littorinoidea</taxon>
        <taxon>Littorinidae</taxon>
        <taxon>Littorina</taxon>
    </lineage>
</organism>
<dbReference type="EC" id="2.7.4.3" evidence="6"/>
<dbReference type="Pfam" id="PF00406">
    <property type="entry name" value="ADK"/>
    <property type="match status" value="1"/>
</dbReference>
<evidence type="ECO:0000313" key="9">
    <source>
        <dbReference type="Proteomes" id="UP001374579"/>
    </source>
</evidence>
<feature type="region of interest" description="NMPbind" evidence="6">
    <location>
        <begin position="47"/>
        <end position="76"/>
    </location>
</feature>
<dbReference type="Pfam" id="PF05191">
    <property type="entry name" value="ADK_lid"/>
    <property type="match status" value="1"/>
</dbReference>
<comment type="catalytic activity">
    <reaction evidence="6">
        <text>AMP + ATP = 2 ADP</text>
        <dbReference type="Rhea" id="RHEA:12973"/>
        <dbReference type="ChEBI" id="CHEBI:30616"/>
        <dbReference type="ChEBI" id="CHEBI:456215"/>
        <dbReference type="ChEBI" id="CHEBI:456216"/>
        <dbReference type="EC" id="2.7.4.3"/>
    </reaction>
</comment>
<comment type="domain">
    <text evidence="6">Consists of three domains, a large central CORE domain and two small peripheral domains, NMPbind and LID, which undergo movements during catalysis. The LID domain closes over the site of phosphoryl transfer upon ATP binding. Assembling and dissambling the active center during each catalytic cycle provides an effective means to prevent ATP hydrolysis.</text>
</comment>
<comment type="caution">
    <text evidence="8">The sequence shown here is derived from an EMBL/GenBank/DDBJ whole genome shotgun (WGS) entry which is preliminary data.</text>
</comment>
<evidence type="ECO:0000256" key="1">
    <source>
        <dbReference type="ARBA" id="ARBA00022679"/>
    </source>
</evidence>
<evidence type="ECO:0000259" key="7">
    <source>
        <dbReference type="Pfam" id="PF05191"/>
    </source>
</evidence>
<feature type="binding site" evidence="6">
    <location>
        <position position="109"/>
    </location>
    <ligand>
        <name>AMP</name>
        <dbReference type="ChEBI" id="CHEBI:456215"/>
    </ligand>
</feature>
<dbReference type="GO" id="GO:0046033">
    <property type="term" value="P:AMP metabolic process"/>
    <property type="evidence" value="ECO:0007669"/>
    <property type="project" value="UniProtKB-UniRule"/>
</dbReference>
<dbReference type="PRINTS" id="PR00094">
    <property type="entry name" value="ADENYLTKNASE"/>
</dbReference>
<dbReference type="NCBIfam" id="NF011100">
    <property type="entry name" value="PRK14527.1"/>
    <property type="match status" value="1"/>
</dbReference>
<dbReference type="CDD" id="cd01428">
    <property type="entry name" value="ADK"/>
    <property type="match status" value="1"/>
</dbReference>
<feature type="binding site" evidence="6">
    <location>
        <position position="144"/>
    </location>
    <ligand>
        <name>ATP</name>
        <dbReference type="ChEBI" id="CHEBI:30616"/>
    </ligand>
</feature>
<dbReference type="InterPro" id="IPR007862">
    <property type="entry name" value="Adenylate_kinase_lid-dom"/>
</dbReference>
<keyword evidence="4 6" id="KW-0067">ATP-binding</keyword>
<dbReference type="SUPFAM" id="SSF52540">
    <property type="entry name" value="P-loop containing nucleoside triphosphate hydrolases"/>
    <property type="match status" value="1"/>
</dbReference>
<feature type="binding site" evidence="6">
    <location>
        <begin position="74"/>
        <end position="76"/>
    </location>
    <ligand>
        <name>AMP</name>
        <dbReference type="ChEBI" id="CHEBI:456215"/>
    </ligand>
</feature>
<dbReference type="PANTHER" id="PTHR23359">
    <property type="entry name" value="NUCLEOTIDE KINASE"/>
    <property type="match status" value="1"/>
</dbReference>
<feature type="binding site" evidence="6">
    <location>
        <begin position="153"/>
        <end position="154"/>
    </location>
    <ligand>
        <name>ATP</name>
        <dbReference type="ChEBI" id="CHEBI:30616"/>
    </ligand>
</feature>
<dbReference type="HAMAP" id="MF_03168">
    <property type="entry name" value="Adenylate_kinase_AK2"/>
    <property type="match status" value="1"/>
</dbReference>